<evidence type="ECO:0000313" key="1">
    <source>
        <dbReference type="EMBL" id="KYQ90636.1"/>
    </source>
</evidence>
<dbReference type="Proteomes" id="UP000076078">
    <property type="component" value="Unassembled WGS sequence"/>
</dbReference>
<dbReference type="InParanoid" id="A0A151Z9L5"/>
<protein>
    <submittedName>
        <fullName evidence="1">Uncharacterized protein</fullName>
    </submittedName>
</protein>
<keyword evidence="2" id="KW-1185">Reference proteome</keyword>
<gene>
    <name evidence="1" type="ORF">DLAC_09267</name>
</gene>
<comment type="caution">
    <text evidence="1">The sequence shown here is derived from an EMBL/GenBank/DDBJ whole genome shotgun (WGS) entry which is preliminary data.</text>
</comment>
<dbReference type="AlphaFoldDB" id="A0A151Z9L5"/>
<accession>A0A151Z9L5</accession>
<proteinExistence type="predicted"/>
<organism evidence="1 2">
    <name type="scientific">Tieghemostelium lacteum</name>
    <name type="common">Slime mold</name>
    <name type="synonym">Dictyostelium lacteum</name>
    <dbReference type="NCBI Taxonomy" id="361077"/>
    <lineage>
        <taxon>Eukaryota</taxon>
        <taxon>Amoebozoa</taxon>
        <taxon>Evosea</taxon>
        <taxon>Eumycetozoa</taxon>
        <taxon>Dictyostelia</taxon>
        <taxon>Dictyosteliales</taxon>
        <taxon>Raperosteliaceae</taxon>
        <taxon>Tieghemostelium</taxon>
    </lineage>
</organism>
<evidence type="ECO:0000313" key="2">
    <source>
        <dbReference type="Proteomes" id="UP000076078"/>
    </source>
</evidence>
<dbReference type="EMBL" id="LODT01000037">
    <property type="protein sequence ID" value="KYQ90636.1"/>
    <property type="molecule type" value="Genomic_DNA"/>
</dbReference>
<reference evidence="1 2" key="1">
    <citation type="submission" date="2015-12" db="EMBL/GenBank/DDBJ databases">
        <title>Dictyostelia acquired genes for synthesis and detection of signals that induce cell-type specialization by lateral gene transfer from prokaryotes.</title>
        <authorList>
            <person name="Gloeckner G."/>
            <person name="Schaap P."/>
        </authorList>
    </citation>
    <scope>NUCLEOTIDE SEQUENCE [LARGE SCALE GENOMIC DNA]</scope>
    <source>
        <strain evidence="1 2">TK</strain>
    </source>
</reference>
<name>A0A151Z9L5_TIELA</name>
<sequence>MNNTSKIPCEVHKNNNRIPFSLETWLHMERIFSSDPYPLCEGCTEGCREYMIEQYKNIIKLVRLAIKYYKYQIISPHPGEQFNYLNLMEFIMYYFSGEDPDDKRIESHLTVKMVEGKLVQKSELSDSEDDDQE</sequence>